<sequence length="351" mass="40693">MKVQLDKMRLKLGQEKNLFLNLSSLEEKIKFLLRYAILAPSTHNTQPWFFRVKDNTCQILFNPELKLKYADPKCRDLYISLGCAMENLIIAGHFYGLTEKIEYEANDNDDNLVATVYFFEKDNHLDFSSEKLLDTILKRVNVRGKFLDRPVASDLLAGLQNLFEKDYGDNQIKMNFIQDKEKIEKLALLTQKGMRMAHSNKLFRREMSDWIVHNYTRRRDGMIGYSMNMPGPISFFISPLIRLFNLGSIMGKVNYLNVSSAPAVCVVTAPEYRAETWIKIGRLVERAMLEFNQEGLTTSIYLASVEMGDLYKEIQEILSTTEIPQFIFVVGHIDSQYRTTPRHNLESKLIK</sequence>
<protein>
    <recommendedName>
        <fullName evidence="3">Nitroreductase</fullName>
    </recommendedName>
</protein>
<reference evidence="1 2" key="1">
    <citation type="journal article" date="2015" name="Nature">
        <title>rRNA introns, odd ribosomes, and small enigmatic genomes across a large radiation of phyla.</title>
        <authorList>
            <person name="Brown C.T."/>
            <person name="Hug L.A."/>
            <person name="Thomas B.C."/>
            <person name="Sharon I."/>
            <person name="Castelle C.J."/>
            <person name="Singh A."/>
            <person name="Wilkins M.J."/>
            <person name="Williams K.H."/>
            <person name="Banfield J.F."/>
        </authorList>
    </citation>
    <scope>NUCLEOTIDE SEQUENCE [LARGE SCALE GENOMIC DNA]</scope>
</reference>
<comment type="caution">
    <text evidence="1">The sequence shown here is derived from an EMBL/GenBank/DDBJ whole genome shotgun (WGS) entry which is preliminary data.</text>
</comment>
<gene>
    <name evidence="1" type="ORF">UT40_C0011G0010</name>
</gene>
<evidence type="ECO:0000313" key="1">
    <source>
        <dbReference type="EMBL" id="KKR13699.1"/>
    </source>
</evidence>
<evidence type="ECO:0008006" key="3">
    <source>
        <dbReference type="Google" id="ProtNLM"/>
    </source>
</evidence>
<name>A0A0G0NC36_9BACT</name>
<organism evidence="1 2">
    <name type="scientific">Candidatus Woesebacteria bacterium GW2011_GWA1_39_21b</name>
    <dbReference type="NCBI Taxonomy" id="1618551"/>
    <lineage>
        <taxon>Bacteria</taxon>
        <taxon>Candidatus Woeseibacteriota</taxon>
    </lineage>
</organism>
<dbReference type="EMBL" id="LBWQ01000011">
    <property type="protein sequence ID" value="KKR13699.1"/>
    <property type="molecule type" value="Genomic_DNA"/>
</dbReference>
<dbReference type="Gene3D" id="3.40.109.30">
    <property type="entry name" value="putative nitroreductase (tm1586), domain 2"/>
    <property type="match status" value="1"/>
</dbReference>
<dbReference type="InterPro" id="IPR000415">
    <property type="entry name" value="Nitroreductase-like"/>
</dbReference>
<proteinExistence type="predicted"/>
<dbReference type="Proteomes" id="UP000034690">
    <property type="component" value="Unassembled WGS sequence"/>
</dbReference>
<dbReference type="SUPFAM" id="SSF55469">
    <property type="entry name" value="FMN-dependent nitroreductase-like"/>
    <property type="match status" value="2"/>
</dbReference>
<dbReference type="Gene3D" id="3.40.109.10">
    <property type="entry name" value="NADH Oxidase"/>
    <property type="match status" value="1"/>
</dbReference>
<dbReference type="GO" id="GO:0016491">
    <property type="term" value="F:oxidoreductase activity"/>
    <property type="evidence" value="ECO:0007669"/>
    <property type="project" value="InterPro"/>
</dbReference>
<evidence type="ECO:0000313" key="2">
    <source>
        <dbReference type="Proteomes" id="UP000034690"/>
    </source>
</evidence>
<dbReference type="AlphaFoldDB" id="A0A0G0NC36"/>
<accession>A0A0G0NC36</accession>